<dbReference type="Gene3D" id="3.40.50.2000">
    <property type="entry name" value="Glycogen Phosphorylase B"/>
    <property type="match status" value="1"/>
</dbReference>
<evidence type="ECO:0000313" key="2">
    <source>
        <dbReference type="EMBL" id="ARF66649.1"/>
    </source>
</evidence>
<dbReference type="Pfam" id="PF02350">
    <property type="entry name" value="Epimerase_2"/>
    <property type="match status" value="1"/>
</dbReference>
<dbReference type="EMBL" id="CP020557">
    <property type="protein sequence ID" value="ARF66649.1"/>
    <property type="molecule type" value="Genomic_DNA"/>
</dbReference>
<accession>A0A1V0UN18</accession>
<dbReference type="SUPFAM" id="SSF53756">
    <property type="entry name" value="UDP-Glycosyltransferase/glycogen phosphorylase"/>
    <property type="match status" value="1"/>
</dbReference>
<dbReference type="AlphaFoldDB" id="A0A1V0UN18"/>
<keyword evidence="1" id="KW-0413">Isomerase</keyword>
<evidence type="ECO:0000313" key="3">
    <source>
        <dbReference type="Proteomes" id="UP000192727"/>
    </source>
</evidence>
<dbReference type="GO" id="GO:0016853">
    <property type="term" value="F:isomerase activity"/>
    <property type="evidence" value="ECO:0007669"/>
    <property type="project" value="UniProtKB-KW"/>
</dbReference>
<protein>
    <submittedName>
        <fullName evidence="2">Uncharacterized protein</fullName>
    </submittedName>
</protein>
<dbReference type="Proteomes" id="UP000192727">
    <property type="component" value="Chromosome"/>
</dbReference>
<dbReference type="InterPro" id="IPR003331">
    <property type="entry name" value="UDP_GlcNAc_Epimerase_2_dom"/>
</dbReference>
<proteinExistence type="inferred from homology"/>
<organism evidence="2 3">
    <name type="scientific">Paenibacillus larvae subsp. pulvifaciens</name>
    <dbReference type="NCBI Taxonomy" id="1477"/>
    <lineage>
        <taxon>Bacteria</taxon>
        <taxon>Bacillati</taxon>
        <taxon>Bacillota</taxon>
        <taxon>Bacilli</taxon>
        <taxon>Bacillales</taxon>
        <taxon>Paenibacillaceae</taxon>
        <taxon>Paenibacillus</taxon>
    </lineage>
</organism>
<name>A0A1V0UN18_9BACL</name>
<gene>
    <name evidence="2" type="ORF">B7C51_00785</name>
</gene>
<comment type="similarity">
    <text evidence="1">Belongs to the UDP-N-acetylglucosamine 2-epimerase family.</text>
</comment>
<evidence type="ECO:0000256" key="1">
    <source>
        <dbReference type="RuleBase" id="RU003513"/>
    </source>
</evidence>
<sequence>MRNVLVERRFSIHKNPRVRKKVQQHLSGLTNVTLLEPLDYLTFSHLMKQTYLIVTELWRDSGGSRLFRNSPACYQGNYRTARGD</sequence>
<reference evidence="2 3" key="1">
    <citation type="submission" date="2017-03" db="EMBL/GenBank/DDBJ databases">
        <title>Paenibacillus larvae genome sequencing.</title>
        <authorList>
            <person name="Dingman D.W."/>
        </authorList>
    </citation>
    <scope>NUCLEOTIDE SEQUENCE [LARGE SCALE GENOMIC DNA]</scope>
    <source>
        <strain evidence="2 3">SAG 10367</strain>
    </source>
</reference>